<dbReference type="EMBL" id="CM056743">
    <property type="protein sequence ID" value="KAJ8671239.1"/>
    <property type="molecule type" value="Genomic_DNA"/>
</dbReference>
<dbReference type="Proteomes" id="UP001239111">
    <property type="component" value="Chromosome 3"/>
</dbReference>
<keyword evidence="2" id="KW-1185">Reference proteome</keyword>
<organism evidence="1 2">
    <name type="scientific">Eretmocerus hayati</name>
    <dbReference type="NCBI Taxonomy" id="131215"/>
    <lineage>
        <taxon>Eukaryota</taxon>
        <taxon>Metazoa</taxon>
        <taxon>Ecdysozoa</taxon>
        <taxon>Arthropoda</taxon>
        <taxon>Hexapoda</taxon>
        <taxon>Insecta</taxon>
        <taxon>Pterygota</taxon>
        <taxon>Neoptera</taxon>
        <taxon>Endopterygota</taxon>
        <taxon>Hymenoptera</taxon>
        <taxon>Apocrita</taxon>
        <taxon>Proctotrupomorpha</taxon>
        <taxon>Chalcidoidea</taxon>
        <taxon>Aphelinidae</taxon>
        <taxon>Aphelininae</taxon>
        <taxon>Eretmocerus</taxon>
    </lineage>
</organism>
<sequence>MSNSQDSGGEILSDVQDDTPMQSDGTIGPENENADDSFSKWVEEVDGGKESAGKLPQTYSLLQESSLEYESEYPFDGESGQSSGATQTESFNFDSCGSDDKKKSDAEGRRELKKDVGGRSDSFGISDGDYLYNCSESSENDCFDQWLQTIGHSRATEQNGVRNNYQNSNSDCLDQGEPIFKNDERNKTHDQDTGETHVNRGVNQSKDCNIEARLGVRNLDSSTVDQMNNVLRGHAIPSNHAYSIGAPHNGFTDASCDQLNFEIGESGSEQIPDSEDAGPNSVKSKNSVHDSSNYSAGVEKECDLLHFDRVPKSSCKDKENPDSNTDQFNDAAKTHPQDSHPKGQPESHGTSDCYVEWEGKVCRASSPRNERVLKKTETNHNFTRKRKVLEGVDSNTERKRSRVDKNEVYGGDDISDSNLDVSNTVKFVLNESGEGEIQVLRVQERLNSIDSHNQSGNENHSNESISEPAKEPEIILNDYREESSIEISDGDRKVGEKSSETDYSNPDEPDVKELRNWIVSHRIPHSASDELLKILRARRMPNLPASTKTFLEKQTRFIPEEMEALDGSTSEFIYLGMERKLQLIVKPTVHALKVLELSFGIDGFNPFKSSLCSVWPILCKIHSKEFKYKVFTVAVFAGKSEPKSADEFLKKFVEELNRLLKNGIEIDGVKFIIKVKFFICDTPARAFLKFWVGHTSSIGCERSFDQPDCHHGVSILIILEELDFIYQFILDPMHSVYLGPAKRIFDYLLGNPNKKESRKSVKFSYALKLELKRRTEMIKGDRPDEFPRKMRPTDTYHKYKAVEWKFMLLYASLVVSKKNHQWKFIQTLLASEHGLQITIWRKCGILCNKIDYCVPPNHLVVQYCNRIEEAELYLTEADQIDSKALEILIETKVEVHKIRYRGMILGNSHPNSTVLTKNKNIVEIQRFEYVGTKLFVVIKKFKKKSFLDTIWDVHDLNIWEVTHPSLEESTIPLDSIVQKFVRLQVNFPAEEEKRMFVIPLLH</sequence>
<gene>
    <name evidence="1" type="ORF">QAD02_002498</name>
</gene>
<proteinExistence type="predicted"/>
<protein>
    <submittedName>
        <fullName evidence="1">Uncharacterized protein</fullName>
    </submittedName>
</protein>
<accession>A0ACC2NLR6</accession>
<evidence type="ECO:0000313" key="1">
    <source>
        <dbReference type="EMBL" id="KAJ8671239.1"/>
    </source>
</evidence>
<reference evidence="1" key="1">
    <citation type="submission" date="2023-04" db="EMBL/GenBank/DDBJ databases">
        <title>A chromosome-level genome assembly of the parasitoid wasp Eretmocerus hayati.</title>
        <authorList>
            <person name="Zhong Y."/>
            <person name="Liu S."/>
            <person name="Liu Y."/>
        </authorList>
    </citation>
    <scope>NUCLEOTIDE SEQUENCE</scope>
    <source>
        <strain evidence="1">ZJU_SS_LIU_2023</strain>
    </source>
</reference>
<name>A0ACC2NLR6_9HYME</name>
<evidence type="ECO:0000313" key="2">
    <source>
        <dbReference type="Proteomes" id="UP001239111"/>
    </source>
</evidence>
<comment type="caution">
    <text evidence="1">The sequence shown here is derived from an EMBL/GenBank/DDBJ whole genome shotgun (WGS) entry which is preliminary data.</text>
</comment>